<dbReference type="GO" id="GO:0003899">
    <property type="term" value="F:DNA-directed RNA polymerase activity"/>
    <property type="evidence" value="ECO:0007669"/>
    <property type="project" value="InterPro"/>
</dbReference>
<dbReference type="InterPro" id="IPR007624">
    <property type="entry name" value="RNA_pol_sigma70_r3"/>
</dbReference>
<dbReference type="CDD" id="cd06171">
    <property type="entry name" value="Sigma70_r4"/>
    <property type="match status" value="1"/>
</dbReference>
<dbReference type="NCBIfam" id="TIGR02479">
    <property type="entry name" value="FliA_WhiG"/>
    <property type="match status" value="1"/>
</dbReference>
<dbReference type="InterPro" id="IPR012845">
    <property type="entry name" value="RNA_pol_sigma_FliA_WhiG"/>
</dbReference>
<dbReference type="NCBIfam" id="NF005413">
    <property type="entry name" value="PRK06986.1"/>
    <property type="match status" value="1"/>
</dbReference>
<dbReference type="Gene3D" id="1.10.1740.10">
    <property type="match status" value="1"/>
</dbReference>
<dbReference type="Pfam" id="PF04542">
    <property type="entry name" value="Sigma70_r2"/>
    <property type="match status" value="1"/>
</dbReference>
<proteinExistence type="predicted"/>
<evidence type="ECO:0000256" key="1">
    <source>
        <dbReference type="ARBA" id="ARBA00023015"/>
    </source>
</evidence>
<dbReference type="PANTHER" id="PTHR30385:SF7">
    <property type="entry name" value="RNA POLYMERASE SIGMA FACTOR FLIA"/>
    <property type="match status" value="1"/>
</dbReference>
<name>D9QRI2_ACEAZ</name>
<dbReference type="InterPro" id="IPR014284">
    <property type="entry name" value="RNA_pol_sigma-70_dom"/>
</dbReference>
<evidence type="ECO:0000313" key="6">
    <source>
        <dbReference type="EMBL" id="ADL13123.1"/>
    </source>
</evidence>
<reference evidence="6 7" key="1">
    <citation type="journal article" date="2010" name="Stand. Genomic Sci.">
        <title>Complete genome sequence of Acetohalobium arabaticum type strain (Z-7288).</title>
        <authorList>
            <person name="Sikorski J."/>
            <person name="Lapidus A."/>
            <person name="Chertkov O."/>
            <person name="Lucas S."/>
            <person name="Copeland A."/>
            <person name="Glavina Del Rio T."/>
            <person name="Nolan M."/>
            <person name="Tice H."/>
            <person name="Cheng J.F."/>
            <person name="Han C."/>
            <person name="Brambilla E."/>
            <person name="Pitluck S."/>
            <person name="Liolios K."/>
            <person name="Ivanova N."/>
            <person name="Mavromatis K."/>
            <person name="Mikhailova N."/>
            <person name="Pati A."/>
            <person name="Bruce D."/>
            <person name="Detter C."/>
            <person name="Tapia R."/>
            <person name="Goodwin L."/>
            <person name="Chen A."/>
            <person name="Palaniappan K."/>
            <person name="Land M."/>
            <person name="Hauser L."/>
            <person name="Chang Y.J."/>
            <person name="Jeffries C.D."/>
            <person name="Rohde M."/>
            <person name="Goker M."/>
            <person name="Spring S."/>
            <person name="Woyke T."/>
            <person name="Bristow J."/>
            <person name="Eisen J.A."/>
            <person name="Markowitz V."/>
            <person name="Hugenholtz P."/>
            <person name="Kyrpides N.C."/>
            <person name="Klenk H.P."/>
        </authorList>
    </citation>
    <scope>NUCLEOTIDE SEQUENCE [LARGE SCALE GENOMIC DNA]</scope>
    <source>
        <strain evidence="7">ATCC 49924 / DSM 5501 / Z-7288</strain>
    </source>
</reference>
<dbReference type="PANTHER" id="PTHR30385">
    <property type="entry name" value="SIGMA FACTOR F FLAGELLAR"/>
    <property type="match status" value="1"/>
</dbReference>
<gene>
    <name evidence="6" type="ordered locus">Acear_1617</name>
</gene>
<evidence type="ECO:0000256" key="4">
    <source>
        <dbReference type="ARBA" id="ARBA00023163"/>
    </source>
</evidence>
<dbReference type="KEGG" id="aar:Acear_1617"/>
<dbReference type="SUPFAM" id="SSF88659">
    <property type="entry name" value="Sigma3 and sigma4 domains of RNA polymerase sigma factors"/>
    <property type="match status" value="2"/>
</dbReference>
<dbReference type="GO" id="GO:0003677">
    <property type="term" value="F:DNA binding"/>
    <property type="evidence" value="ECO:0007669"/>
    <property type="project" value="UniProtKB-KW"/>
</dbReference>
<evidence type="ECO:0000256" key="2">
    <source>
        <dbReference type="ARBA" id="ARBA00023082"/>
    </source>
</evidence>
<protein>
    <submittedName>
        <fullName evidence="6">RNA polymerase, sigma 28 subunit, FliA/WhiG subfamily</fullName>
    </submittedName>
</protein>
<dbReference type="GO" id="GO:0016987">
    <property type="term" value="F:sigma factor activity"/>
    <property type="evidence" value="ECO:0007669"/>
    <property type="project" value="UniProtKB-KW"/>
</dbReference>
<dbReference type="PIRSF" id="PIRSF000770">
    <property type="entry name" value="RNA_pol_sigma-SigE/K"/>
    <property type="match status" value="1"/>
</dbReference>
<dbReference type="Proteomes" id="UP000001661">
    <property type="component" value="Chromosome"/>
</dbReference>
<dbReference type="GO" id="GO:0006352">
    <property type="term" value="P:DNA-templated transcription initiation"/>
    <property type="evidence" value="ECO:0007669"/>
    <property type="project" value="InterPro"/>
</dbReference>
<dbReference type="InterPro" id="IPR000943">
    <property type="entry name" value="RNA_pol_sigma70"/>
</dbReference>
<organism evidence="6 7">
    <name type="scientific">Acetohalobium arabaticum (strain ATCC 49924 / DSM 5501 / Z-7288)</name>
    <dbReference type="NCBI Taxonomy" id="574087"/>
    <lineage>
        <taxon>Bacteria</taxon>
        <taxon>Bacillati</taxon>
        <taxon>Bacillota</taxon>
        <taxon>Clostridia</taxon>
        <taxon>Halanaerobiales</taxon>
        <taxon>Halobacteroidaceae</taxon>
        <taxon>Acetohalobium</taxon>
    </lineage>
</organism>
<dbReference type="AlphaFoldDB" id="D9QRI2"/>
<keyword evidence="1" id="KW-0805">Transcription regulation</keyword>
<dbReference type="PRINTS" id="PR00046">
    <property type="entry name" value="SIGMA70FCT"/>
</dbReference>
<keyword evidence="4" id="KW-0804">Transcription</keyword>
<evidence type="ECO:0000256" key="3">
    <source>
        <dbReference type="ARBA" id="ARBA00023125"/>
    </source>
</evidence>
<evidence type="ECO:0000313" key="7">
    <source>
        <dbReference type="Proteomes" id="UP000001661"/>
    </source>
</evidence>
<dbReference type="PROSITE" id="PS00716">
    <property type="entry name" value="SIGMA70_2"/>
    <property type="match status" value="1"/>
</dbReference>
<dbReference type="Pfam" id="PF04539">
    <property type="entry name" value="Sigma70_r3"/>
    <property type="match status" value="1"/>
</dbReference>
<keyword evidence="7" id="KW-1185">Reference proteome</keyword>
<dbReference type="InterPro" id="IPR007627">
    <property type="entry name" value="RNA_pol_sigma70_r2"/>
</dbReference>
<dbReference type="SUPFAM" id="SSF88946">
    <property type="entry name" value="Sigma2 domain of RNA polymerase sigma factors"/>
    <property type="match status" value="1"/>
</dbReference>
<dbReference type="InterPro" id="IPR013325">
    <property type="entry name" value="RNA_pol_sigma_r2"/>
</dbReference>
<dbReference type="HOGENOM" id="CLU_014793_8_1_9"/>
<dbReference type="STRING" id="574087.Acear_1617"/>
<keyword evidence="3" id="KW-0238">DNA-binding</keyword>
<feature type="domain" description="RNA polymerase sigma-70" evidence="5">
    <location>
        <begin position="221"/>
        <end position="247"/>
    </location>
</feature>
<accession>D9QRI2</accession>
<dbReference type="Gene3D" id="1.20.140.160">
    <property type="match status" value="1"/>
</dbReference>
<evidence type="ECO:0000259" key="5">
    <source>
        <dbReference type="PROSITE" id="PS00716"/>
    </source>
</evidence>
<dbReference type="InterPro" id="IPR013324">
    <property type="entry name" value="RNA_pol_sigma_r3/r4-like"/>
</dbReference>
<dbReference type="InterPro" id="IPR007630">
    <property type="entry name" value="RNA_pol_sigma70_r4"/>
</dbReference>
<sequence>MARPKDKTEQKLWIEFKEHNNQQAKEELMLRFMPLVKYVANRVAINLPDKFEFEDLQNYGIIGLIDAIERFDHRRGMKFSTYAISRIRGSIIDQLRRLDWVPTTIRRKAKQVAEINSELANKLGRLPTDEEIRQELDLDSDEYSQLMSEINIPQETSLDSFINSRQADGVTLIEVIADEDAARPEQTFRYEEIKRILGEAIEKLKPQERKVVTLYYYEGLNLTEIGEVLEVTTARISQLHTKAIYRLRGYLSRKKEELLE</sequence>
<dbReference type="EMBL" id="CP002105">
    <property type="protein sequence ID" value="ADL13123.1"/>
    <property type="molecule type" value="Genomic_DNA"/>
</dbReference>
<dbReference type="NCBIfam" id="TIGR02937">
    <property type="entry name" value="sigma70-ECF"/>
    <property type="match status" value="1"/>
</dbReference>
<keyword evidence="2" id="KW-0731">Sigma factor</keyword>
<dbReference type="eggNOG" id="COG1191">
    <property type="taxonomic scope" value="Bacteria"/>
</dbReference>
<dbReference type="Pfam" id="PF04545">
    <property type="entry name" value="Sigma70_r4"/>
    <property type="match status" value="1"/>
</dbReference>